<evidence type="ECO:0000313" key="2">
    <source>
        <dbReference type="EMBL" id="KIO13077.1"/>
    </source>
</evidence>
<dbReference type="OrthoDB" id="2682862at2759"/>
<dbReference type="InParanoid" id="A0A0C3KU30"/>
<dbReference type="EMBL" id="KN831947">
    <property type="protein sequence ID" value="KIO13077.1"/>
    <property type="molecule type" value="Genomic_DNA"/>
</dbReference>
<feature type="region of interest" description="Disordered" evidence="1">
    <location>
        <begin position="96"/>
        <end position="185"/>
    </location>
</feature>
<dbReference type="AlphaFoldDB" id="A0A0C3KU30"/>
<name>A0A0C3KU30_PISTI</name>
<proteinExistence type="predicted"/>
<protein>
    <submittedName>
        <fullName evidence="2">Uncharacterized protein</fullName>
    </submittedName>
</protein>
<sequence>MWVQHNLSQSPPKAAQLHAVLGKRKAEVLGLEQPKVIRSHPALLDNEEGHVPDGPGTLEIGGEEVNLDSEGDNLSIFTNVPTALLLPGNVADVPEISHLPPMKGESSGHDGGTPPLAVPATASLSKPVDTSRGQKPPRSCKDKQPHHRSCSISTTASGSSISLEKTQAPSVESTQDEEEEQRGGTKLARFIQQVQEWADMLEDIRAARGGTLTFEIFGDEPTDCPKLLNILQEIDAKKNWITEQEAKSTRLAKILNLVLKTCDAVDEAQTVRIGRRILDNFAQRFLNRRYPDGSAGSGGN</sequence>
<evidence type="ECO:0000256" key="1">
    <source>
        <dbReference type="SAM" id="MobiDB-lite"/>
    </source>
</evidence>
<evidence type="ECO:0000313" key="3">
    <source>
        <dbReference type="Proteomes" id="UP000054217"/>
    </source>
</evidence>
<keyword evidence="3" id="KW-1185">Reference proteome</keyword>
<organism evidence="2 3">
    <name type="scientific">Pisolithus tinctorius Marx 270</name>
    <dbReference type="NCBI Taxonomy" id="870435"/>
    <lineage>
        <taxon>Eukaryota</taxon>
        <taxon>Fungi</taxon>
        <taxon>Dikarya</taxon>
        <taxon>Basidiomycota</taxon>
        <taxon>Agaricomycotina</taxon>
        <taxon>Agaricomycetes</taxon>
        <taxon>Agaricomycetidae</taxon>
        <taxon>Boletales</taxon>
        <taxon>Sclerodermatineae</taxon>
        <taxon>Pisolithaceae</taxon>
        <taxon>Pisolithus</taxon>
    </lineage>
</organism>
<feature type="compositionally biased region" description="Polar residues" evidence="1">
    <location>
        <begin position="163"/>
        <end position="173"/>
    </location>
</feature>
<feature type="compositionally biased region" description="Low complexity" evidence="1">
    <location>
        <begin position="150"/>
        <end position="162"/>
    </location>
</feature>
<reference evidence="2 3" key="1">
    <citation type="submission" date="2014-04" db="EMBL/GenBank/DDBJ databases">
        <authorList>
            <consortium name="DOE Joint Genome Institute"/>
            <person name="Kuo A."/>
            <person name="Kohler A."/>
            <person name="Costa M.D."/>
            <person name="Nagy L.G."/>
            <person name="Floudas D."/>
            <person name="Copeland A."/>
            <person name="Barry K.W."/>
            <person name="Cichocki N."/>
            <person name="Veneault-Fourrey C."/>
            <person name="LaButti K."/>
            <person name="Lindquist E.A."/>
            <person name="Lipzen A."/>
            <person name="Lundell T."/>
            <person name="Morin E."/>
            <person name="Murat C."/>
            <person name="Sun H."/>
            <person name="Tunlid A."/>
            <person name="Henrissat B."/>
            <person name="Grigoriev I.V."/>
            <person name="Hibbett D.S."/>
            <person name="Martin F."/>
            <person name="Nordberg H.P."/>
            <person name="Cantor M.N."/>
            <person name="Hua S.X."/>
        </authorList>
    </citation>
    <scope>NUCLEOTIDE SEQUENCE [LARGE SCALE GENOMIC DNA]</scope>
    <source>
        <strain evidence="2 3">Marx 270</strain>
    </source>
</reference>
<dbReference type="Proteomes" id="UP000054217">
    <property type="component" value="Unassembled WGS sequence"/>
</dbReference>
<reference evidence="3" key="2">
    <citation type="submission" date="2015-01" db="EMBL/GenBank/DDBJ databases">
        <title>Evolutionary Origins and Diversification of the Mycorrhizal Mutualists.</title>
        <authorList>
            <consortium name="DOE Joint Genome Institute"/>
            <consortium name="Mycorrhizal Genomics Consortium"/>
            <person name="Kohler A."/>
            <person name="Kuo A."/>
            <person name="Nagy L.G."/>
            <person name="Floudas D."/>
            <person name="Copeland A."/>
            <person name="Barry K.W."/>
            <person name="Cichocki N."/>
            <person name="Veneault-Fourrey C."/>
            <person name="LaButti K."/>
            <person name="Lindquist E.A."/>
            <person name="Lipzen A."/>
            <person name="Lundell T."/>
            <person name="Morin E."/>
            <person name="Murat C."/>
            <person name="Riley R."/>
            <person name="Ohm R."/>
            <person name="Sun H."/>
            <person name="Tunlid A."/>
            <person name="Henrissat B."/>
            <person name="Grigoriev I.V."/>
            <person name="Hibbett D.S."/>
            <person name="Martin F."/>
        </authorList>
    </citation>
    <scope>NUCLEOTIDE SEQUENCE [LARGE SCALE GENOMIC DNA]</scope>
    <source>
        <strain evidence="3">Marx 270</strain>
    </source>
</reference>
<accession>A0A0C3KU30</accession>
<gene>
    <name evidence="2" type="ORF">M404DRAFT_6987</name>
</gene>
<dbReference type="HOGENOM" id="CLU_053564_0_0_1"/>